<geneLocation type="plasmid" evidence="1">
    <name>pTiC6.5</name>
</geneLocation>
<accession>A0A4P8DKP3</accession>
<dbReference type="AlphaFoldDB" id="A0A4P8DKP3"/>
<keyword evidence="1" id="KW-0614">Plasmid</keyword>
<gene>
    <name evidence="1" type="ORF">pTiC6.5_94</name>
</gene>
<reference evidence="1" key="1">
    <citation type="journal article" date="2019" name="Genome Biol. Evol.">
        <title>Evolutionary Relatedness and Classification of Tumour-Inducing and Opine-Catabolic Plasmids in Three Rhizobium rhizogenes Strains Isolated from the Same Crown Gall Tumour.</title>
        <authorList>
            <person name="Kuzmanovic N."/>
            <person name="Pulawska J."/>
        </authorList>
    </citation>
    <scope>NUCLEOTIDE SEQUENCE</scope>
    <source>
        <strain evidence="1">C6.5</strain>
        <plasmid evidence="1">pTiC6.5</plasmid>
    </source>
</reference>
<dbReference type="EMBL" id="MK318986">
    <property type="protein sequence ID" value="QCL10936.1"/>
    <property type="molecule type" value="Genomic_DNA"/>
</dbReference>
<evidence type="ECO:0000313" key="1">
    <source>
        <dbReference type="EMBL" id="QCL10936.1"/>
    </source>
</evidence>
<proteinExistence type="predicted"/>
<name>A0A4P8DKP3_RHIRH</name>
<organism evidence="1">
    <name type="scientific">Rhizobium rhizogenes</name>
    <name type="common">Agrobacterium rhizogenes</name>
    <dbReference type="NCBI Taxonomy" id="359"/>
    <lineage>
        <taxon>Bacteria</taxon>
        <taxon>Pseudomonadati</taxon>
        <taxon>Pseudomonadota</taxon>
        <taxon>Alphaproteobacteria</taxon>
        <taxon>Hyphomicrobiales</taxon>
        <taxon>Rhizobiaceae</taxon>
        <taxon>Rhizobium/Agrobacterium group</taxon>
        <taxon>Rhizobium</taxon>
    </lineage>
</organism>
<sequence length="136" mass="15043">MTVLRPTAIDVAPLAAGTKWRTAGSGFLGPRGMQTCLQGKKVAYGRCGQGDRDEGVLRSHQIHRGLRGCGQPEPDCARHAEKPIVELTTSTPLAQSFSAPCSHHVTAADLPFLRRHRRWVRLNYLSFDSRAMPRRL</sequence>
<protein>
    <submittedName>
        <fullName evidence="1">Uncharacterized protein</fullName>
    </submittedName>
</protein>